<evidence type="ECO:0000313" key="3">
    <source>
        <dbReference type="EMBL" id="TKS88578.1"/>
    </source>
</evidence>
<comment type="similarity">
    <text evidence="1">Belongs to the PRR15 family.</text>
</comment>
<accession>A0A4U5VJV4</accession>
<dbReference type="InterPro" id="IPR028237">
    <property type="entry name" value="PRR15"/>
</dbReference>
<gene>
    <name evidence="3" type="ORF">D9C73_022991</name>
</gene>
<keyword evidence="4" id="KW-1185">Reference proteome</keyword>
<sequence length="150" mass="16936">MTAEFRLAWELVGEGVPQSKMTTERTPWWKAFLPKRKSGGSKDTSTPQTFEPDFDPFALTVSEKQKEPVAGAPSKTTVDQSHQGSKSSSLLSDETFDDSRLESVFNEQTCRRNMKVSRSGRFKEKRRVRSSLPIQDKETENGASGKEDMR</sequence>
<dbReference type="Proteomes" id="UP000298787">
    <property type="component" value="Chromosome 20"/>
</dbReference>
<evidence type="ECO:0000256" key="2">
    <source>
        <dbReference type="SAM" id="MobiDB-lite"/>
    </source>
</evidence>
<feature type="compositionally biased region" description="Polar residues" evidence="2">
    <location>
        <begin position="74"/>
        <end position="84"/>
    </location>
</feature>
<feature type="compositionally biased region" description="Basic residues" evidence="2">
    <location>
        <begin position="112"/>
        <end position="129"/>
    </location>
</feature>
<organism evidence="3 4">
    <name type="scientific">Collichthys lucidus</name>
    <name type="common">Big head croaker</name>
    <name type="synonym">Sciaena lucida</name>
    <dbReference type="NCBI Taxonomy" id="240159"/>
    <lineage>
        <taxon>Eukaryota</taxon>
        <taxon>Metazoa</taxon>
        <taxon>Chordata</taxon>
        <taxon>Craniata</taxon>
        <taxon>Vertebrata</taxon>
        <taxon>Euteleostomi</taxon>
        <taxon>Actinopterygii</taxon>
        <taxon>Neopterygii</taxon>
        <taxon>Teleostei</taxon>
        <taxon>Neoteleostei</taxon>
        <taxon>Acanthomorphata</taxon>
        <taxon>Eupercaria</taxon>
        <taxon>Sciaenidae</taxon>
        <taxon>Collichthys</taxon>
    </lineage>
</organism>
<evidence type="ECO:0000256" key="1">
    <source>
        <dbReference type="ARBA" id="ARBA00010096"/>
    </source>
</evidence>
<dbReference type="PANTHER" id="PTHR14581">
    <property type="match status" value="1"/>
</dbReference>
<dbReference type="PANTHER" id="PTHR14581:SF4">
    <property type="entry name" value="PROLINE-RICH PROTEIN 15"/>
    <property type="match status" value="1"/>
</dbReference>
<evidence type="ECO:0000313" key="4">
    <source>
        <dbReference type="Proteomes" id="UP000298787"/>
    </source>
</evidence>
<reference evidence="3 4" key="1">
    <citation type="submission" date="2019-01" db="EMBL/GenBank/DDBJ databases">
        <title>Genome Assembly of Collichthys lucidus.</title>
        <authorList>
            <person name="Cai M."/>
            <person name="Xiao S."/>
        </authorList>
    </citation>
    <scope>NUCLEOTIDE SEQUENCE [LARGE SCALE GENOMIC DNA]</scope>
    <source>
        <strain evidence="3">JT15FE1705JMU</strain>
        <tissue evidence="3">Muscle</tissue>
    </source>
</reference>
<feature type="compositionally biased region" description="Basic and acidic residues" evidence="2">
    <location>
        <begin position="135"/>
        <end position="150"/>
    </location>
</feature>
<feature type="region of interest" description="Disordered" evidence="2">
    <location>
        <begin position="31"/>
        <end position="150"/>
    </location>
</feature>
<proteinExistence type="inferred from homology"/>
<protein>
    <submittedName>
        <fullName evidence="3">Proline-rich protein 15-like protein</fullName>
    </submittedName>
</protein>
<dbReference type="AlphaFoldDB" id="A0A4U5VJV4"/>
<dbReference type="EMBL" id="CM014097">
    <property type="protein sequence ID" value="TKS88578.1"/>
    <property type="molecule type" value="Genomic_DNA"/>
</dbReference>
<dbReference type="Pfam" id="PF15321">
    <property type="entry name" value="ATAD4"/>
    <property type="match status" value="1"/>
</dbReference>
<name>A0A4U5VJV4_COLLU</name>